<accession>A0A9N8ZKV8</accession>
<comment type="caution">
    <text evidence="1">The sequence shown here is derived from an EMBL/GenBank/DDBJ whole genome shotgun (WGS) entry which is preliminary data.</text>
</comment>
<sequence length="42" mass="4677">MLSFFIIGVITRIITEVEIIIEVRYVAVLIAEVSTGIVARVE</sequence>
<dbReference type="Proteomes" id="UP000789759">
    <property type="component" value="Unassembled WGS sequence"/>
</dbReference>
<dbReference type="AlphaFoldDB" id="A0A9N8ZKV8"/>
<gene>
    <name evidence="1" type="ORF">CPELLU_LOCUS2354</name>
</gene>
<protein>
    <submittedName>
        <fullName evidence="1">3001_t:CDS:1</fullName>
    </submittedName>
</protein>
<keyword evidence="2" id="KW-1185">Reference proteome</keyword>
<proteinExistence type="predicted"/>
<evidence type="ECO:0000313" key="2">
    <source>
        <dbReference type="Proteomes" id="UP000789759"/>
    </source>
</evidence>
<reference evidence="1" key="1">
    <citation type="submission" date="2021-06" db="EMBL/GenBank/DDBJ databases">
        <authorList>
            <person name="Kallberg Y."/>
            <person name="Tangrot J."/>
            <person name="Rosling A."/>
        </authorList>
    </citation>
    <scope>NUCLEOTIDE SEQUENCE</scope>
    <source>
        <strain evidence="1">FL966</strain>
    </source>
</reference>
<name>A0A9N8ZKV8_9GLOM</name>
<organism evidence="1 2">
    <name type="scientific">Cetraspora pellucida</name>
    <dbReference type="NCBI Taxonomy" id="1433469"/>
    <lineage>
        <taxon>Eukaryota</taxon>
        <taxon>Fungi</taxon>
        <taxon>Fungi incertae sedis</taxon>
        <taxon>Mucoromycota</taxon>
        <taxon>Glomeromycotina</taxon>
        <taxon>Glomeromycetes</taxon>
        <taxon>Diversisporales</taxon>
        <taxon>Gigasporaceae</taxon>
        <taxon>Cetraspora</taxon>
    </lineage>
</organism>
<dbReference type="EMBL" id="CAJVQA010001001">
    <property type="protein sequence ID" value="CAG8498935.1"/>
    <property type="molecule type" value="Genomic_DNA"/>
</dbReference>
<evidence type="ECO:0000313" key="1">
    <source>
        <dbReference type="EMBL" id="CAG8498935.1"/>
    </source>
</evidence>